<sequence length="299" mass="32126">MKVGIQVSQFNYPGGTAAIGPTFADIARRSDAAGFSSLWVMDHFFQIEMVGPAEDPMLEGYGALAFAAGLTENVKLGTLVTGVTYRHPGLLAKTVTTLDVLSGGRAYLGIGAAWYDREHAGLGVPYPPLAERFERLEETLQIVKQMWSDDTGPYDGKHFHLAETLNSPQPLSRPQPPIMIGGSGEKKTLRLVARYADACNLYSSPELGHKLDVLKGHCDDLGRDYATIEKTTIAVAAVTESGTGQTQTPAQFLETLERQAALGIDHVILSVPNLTDPGILELIGERIIPAAAELKVAGR</sequence>
<dbReference type="Pfam" id="PF00296">
    <property type="entry name" value="Bac_luciferase"/>
    <property type="match status" value="1"/>
</dbReference>
<dbReference type="PANTHER" id="PTHR42847">
    <property type="entry name" value="ALKANESULFONATE MONOOXYGENASE"/>
    <property type="match status" value="1"/>
</dbReference>
<keyword evidence="4" id="KW-0503">Monooxygenase</keyword>
<accession>A0A6J4V9T4</accession>
<gene>
    <name evidence="6" type="ORF">AVDCRST_MAG33-2723</name>
</gene>
<dbReference type="Gene3D" id="3.20.20.30">
    <property type="entry name" value="Luciferase-like domain"/>
    <property type="match status" value="1"/>
</dbReference>
<dbReference type="InterPro" id="IPR011251">
    <property type="entry name" value="Luciferase-like_dom"/>
</dbReference>
<evidence type="ECO:0000313" key="6">
    <source>
        <dbReference type="EMBL" id="CAA9572902.1"/>
    </source>
</evidence>
<evidence type="ECO:0000256" key="2">
    <source>
        <dbReference type="ARBA" id="ARBA00022643"/>
    </source>
</evidence>
<organism evidence="6">
    <name type="scientific">uncultured Thermomicrobiales bacterium</name>
    <dbReference type="NCBI Taxonomy" id="1645740"/>
    <lineage>
        <taxon>Bacteria</taxon>
        <taxon>Pseudomonadati</taxon>
        <taxon>Thermomicrobiota</taxon>
        <taxon>Thermomicrobia</taxon>
        <taxon>Thermomicrobiales</taxon>
        <taxon>environmental samples</taxon>
    </lineage>
</organism>
<dbReference type="GO" id="GO:0008726">
    <property type="term" value="F:alkanesulfonate monooxygenase activity"/>
    <property type="evidence" value="ECO:0007669"/>
    <property type="project" value="TreeGrafter"/>
</dbReference>
<name>A0A6J4V9T4_9BACT</name>
<dbReference type="InterPro" id="IPR050172">
    <property type="entry name" value="SsuD_RutA_monooxygenase"/>
</dbReference>
<protein>
    <recommendedName>
        <fullName evidence="5">Luciferase-like domain-containing protein</fullName>
    </recommendedName>
</protein>
<evidence type="ECO:0000259" key="5">
    <source>
        <dbReference type="Pfam" id="PF00296"/>
    </source>
</evidence>
<dbReference type="InterPro" id="IPR019952">
    <property type="entry name" value="F420_OxRdatse_Rv1855c_pred"/>
</dbReference>
<dbReference type="NCBIfam" id="TIGR03560">
    <property type="entry name" value="F420_Rv1855c"/>
    <property type="match status" value="1"/>
</dbReference>
<keyword evidence="2" id="KW-0288">FMN</keyword>
<dbReference type="SUPFAM" id="SSF51679">
    <property type="entry name" value="Bacterial luciferase-like"/>
    <property type="match status" value="1"/>
</dbReference>
<keyword evidence="1" id="KW-0285">Flavoprotein</keyword>
<dbReference type="GO" id="GO:0046306">
    <property type="term" value="P:alkanesulfonate catabolic process"/>
    <property type="evidence" value="ECO:0007669"/>
    <property type="project" value="TreeGrafter"/>
</dbReference>
<feature type="domain" description="Luciferase-like" evidence="5">
    <location>
        <begin position="1"/>
        <end position="203"/>
    </location>
</feature>
<dbReference type="PANTHER" id="PTHR42847:SF8">
    <property type="entry name" value="CONSERVED PROTEIN"/>
    <property type="match status" value="1"/>
</dbReference>
<evidence type="ECO:0000256" key="4">
    <source>
        <dbReference type="ARBA" id="ARBA00023033"/>
    </source>
</evidence>
<reference evidence="6" key="1">
    <citation type="submission" date="2020-02" db="EMBL/GenBank/DDBJ databases">
        <authorList>
            <person name="Meier V. D."/>
        </authorList>
    </citation>
    <scope>NUCLEOTIDE SEQUENCE</scope>
    <source>
        <strain evidence="6">AVDCRST_MAG33</strain>
    </source>
</reference>
<evidence type="ECO:0000256" key="1">
    <source>
        <dbReference type="ARBA" id="ARBA00022630"/>
    </source>
</evidence>
<dbReference type="AlphaFoldDB" id="A0A6J4V9T4"/>
<evidence type="ECO:0000256" key="3">
    <source>
        <dbReference type="ARBA" id="ARBA00023002"/>
    </source>
</evidence>
<dbReference type="InterPro" id="IPR036661">
    <property type="entry name" value="Luciferase-like_sf"/>
</dbReference>
<keyword evidence="3" id="KW-0560">Oxidoreductase</keyword>
<proteinExistence type="predicted"/>
<dbReference type="EMBL" id="CADCWK010000333">
    <property type="protein sequence ID" value="CAA9572902.1"/>
    <property type="molecule type" value="Genomic_DNA"/>
</dbReference>